<reference evidence="3 4" key="1">
    <citation type="submission" date="2019-11" db="EMBL/GenBank/DDBJ databases">
        <title>Comparative genomics of hydrocarbon-degrading Desulfosarcina strains.</title>
        <authorList>
            <person name="Watanabe M."/>
            <person name="Kojima H."/>
            <person name="Fukui M."/>
        </authorList>
    </citation>
    <scope>NUCLEOTIDE SEQUENCE [LARGE SCALE GENOMIC DNA]</scope>
    <source>
        <strain evidence="3 4">PP31</strain>
    </source>
</reference>
<dbReference type="SMART" id="SM00382">
    <property type="entry name" value="AAA"/>
    <property type="match status" value="2"/>
</dbReference>
<name>A0A5K7YY36_9BACT</name>
<dbReference type="OrthoDB" id="5408770at2"/>
<dbReference type="CDD" id="cd19481">
    <property type="entry name" value="RecA-like_protease"/>
    <property type="match status" value="1"/>
</dbReference>
<dbReference type="Pfam" id="PF00004">
    <property type="entry name" value="AAA"/>
    <property type="match status" value="1"/>
</dbReference>
<keyword evidence="4" id="KW-1185">Reference proteome</keyword>
<dbReference type="Proteomes" id="UP000427769">
    <property type="component" value="Chromosome"/>
</dbReference>
<dbReference type="InterPro" id="IPR003593">
    <property type="entry name" value="AAA+_ATPase"/>
</dbReference>
<comment type="similarity">
    <text evidence="1">Belongs to the AAA ATPase family.</text>
</comment>
<keyword evidence="1" id="KW-0067">ATP-binding</keyword>
<evidence type="ECO:0000313" key="3">
    <source>
        <dbReference type="EMBL" id="BBO73518.1"/>
    </source>
</evidence>
<dbReference type="Gene3D" id="3.40.50.300">
    <property type="entry name" value="P-loop containing nucleotide triphosphate hydrolases"/>
    <property type="match status" value="2"/>
</dbReference>
<dbReference type="InterPro" id="IPR008269">
    <property type="entry name" value="Lon_proteolytic"/>
</dbReference>
<dbReference type="GO" id="GO:0004176">
    <property type="term" value="F:ATP-dependent peptidase activity"/>
    <property type="evidence" value="ECO:0007669"/>
    <property type="project" value="InterPro"/>
</dbReference>
<dbReference type="InterPro" id="IPR027417">
    <property type="entry name" value="P-loop_NTPase"/>
</dbReference>
<evidence type="ECO:0000259" key="2">
    <source>
        <dbReference type="SMART" id="SM00382"/>
    </source>
</evidence>
<dbReference type="SUPFAM" id="SSF52540">
    <property type="entry name" value="P-loop containing nucleoside triphosphate hydrolases"/>
    <property type="match status" value="2"/>
</dbReference>
<dbReference type="PRINTS" id="PR00830">
    <property type="entry name" value="ENDOLAPTASE"/>
</dbReference>
<accession>A0A5K7YY36</accession>
<dbReference type="RefSeq" id="WP_155302617.1">
    <property type="nucleotide sequence ID" value="NZ_AP021875.1"/>
</dbReference>
<evidence type="ECO:0000313" key="4">
    <source>
        <dbReference type="Proteomes" id="UP000427769"/>
    </source>
</evidence>
<dbReference type="InterPro" id="IPR050168">
    <property type="entry name" value="AAA_ATPase_domain"/>
</dbReference>
<dbReference type="PROSITE" id="PS00674">
    <property type="entry name" value="AAA"/>
    <property type="match status" value="1"/>
</dbReference>
<gene>
    <name evidence="3" type="ORF">DSCW_09350</name>
</gene>
<dbReference type="InterPro" id="IPR014721">
    <property type="entry name" value="Ribsml_uS5_D2-typ_fold_subgr"/>
</dbReference>
<dbReference type="GO" id="GO:0005524">
    <property type="term" value="F:ATP binding"/>
    <property type="evidence" value="ECO:0007669"/>
    <property type="project" value="UniProtKB-KW"/>
</dbReference>
<dbReference type="SUPFAM" id="SSF54211">
    <property type="entry name" value="Ribosomal protein S5 domain 2-like"/>
    <property type="match status" value="1"/>
</dbReference>
<dbReference type="InterPro" id="IPR003960">
    <property type="entry name" value="ATPase_AAA_CS"/>
</dbReference>
<dbReference type="InterPro" id="IPR003959">
    <property type="entry name" value="ATPase_AAA_core"/>
</dbReference>
<feature type="domain" description="AAA+ ATPase" evidence="2">
    <location>
        <begin position="515"/>
        <end position="653"/>
    </location>
</feature>
<dbReference type="GO" id="GO:0006508">
    <property type="term" value="P:proteolysis"/>
    <property type="evidence" value="ECO:0007669"/>
    <property type="project" value="InterPro"/>
</dbReference>
<dbReference type="GO" id="GO:0016887">
    <property type="term" value="F:ATP hydrolysis activity"/>
    <property type="evidence" value="ECO:0007669"/>
    <property type="project" value="InterPro"/>
</dbReference>
<keyword evidence="1" id="KW-0547">Nucleotide-binding</keyword>
<dbReference type="KEGG" id="dwd:DSCW_09350"/>
<organism evidence="3 4">
    <name type="scientific">Desulfosarcina widdelii</name>
    <dbReference type="NCBI Taxonomy" id="947919"/>
    <lineage>
        <taxon>Bacteria</taxon>
        <taxon>Pseudomonadati</taxon>
        <taxon>Thermodesulfobacteriota</taxon>
        <taxon>Desulfobacteria</taxon>
        <taxon>Desulfobacterales</taxon>
        <taxon>Desulfosarcinaceae</taxon>
        <taxon>Desulfosarcina</taxon>
    </lineage>
</organism>
<dbReference type="Pfam" id="PF05362">
    <property type="entry name" value="Lon_C"/>
    <property type="match status" value="1"/>
</dbReference>
<dbReference type="EMBL" id="AP021875">
    <property type="protein sequence ID" value="BBO73518.1"/>
    <property type="molecule type" value="Genomic_DNA"/>
</dbReference>
<evidence type="ECO:0000256" key="1">
    <source>
        <dbReference type="RuleBase" id="RU003651"/>
    </source>
</evidence>
<feature type="domain" description="AAA+ ATPase" evidence="2">
    <location>
        <begin position="155"/>
        <end position="349"/>
    </location>
</feature>
<sequence>MGRRLTREITYVRLPESRIREINDLVSSWPQETKAFMRARLNQYRPPMGLFNNLLETVLSLFMDAPEKRFNVLKDPNILTDWQKRFEISGHTNPQEAWNKILEKEVSAKDYRYLLTLLDKELLDVHIPVELHEMFEKVYRAHLRKEYISDTSVPKASLLLFVGPSGSGKTSTVTQAIERIIFGNEVIPEVDLHRKKEEALADEPFWKTIEEIDPTLAVEISRRKKVRFYKRLSRIPVLRRVLKKRIGRGLSKLEEQGIWVDYATVTPNDFQTALAGEPGNYFKKALGDPRKTAIRHVEEAHSAFGKATGRDSGVARQQRTLVDTSNIVLDEIISGKRDCLLIATTDQPERFDAAIYRRFVEKGSIINISDYWSNPENLREVVRLELLRNDILVLSDENANICGTARCLRQEDISATVDKLYLIFKERTLKVIPSYVRKLIHSVIEIKGDFSSDYLDDSMLVRRAFELVAQNSYGDLYKKVVDRMDRDIKWEAYVGGIKDIFSEMTNNCLYYNVSEEKGVVLNGPPGSGKTFLVRTWLSENDNIHDIATSATALQDPSNPVDGAVDNMEKVYDIAKMIAPTVVFFDEGDALAPKRSGTGGNPSDKLTNKFLNLIDGETPLHKVFTVLTTNRLDILDPALIRSKRLKVLEIKGMLSKGDILKIVENALEEIPLSRELTVASIVEAAKGVCNTPADYSAFVEKARALRNTEFEVLSRLRQIRHDPVKSKENFVKFNYKTLMGILDTLQGHDRLKAEVRGAPDFFMERYEEILKVMEPIQQPEDYPMVASHLKSARHEISESPTKKGKVVLDEFLEAELSQEPQVGFIIGVGANDVTGVLLPIATSLTYSLSADKVMVTGAVSSSSSAGAQMEMAVQMTQQSAHEALTMVKNYLQDMDPKVSAARVLGEFLEKYTIHHQLLSASYSVGGPSAGYALALNTLSALMHIPIYNDFGITGAPWTKGVKRGEVGGSVIIGGQRKKTEKVLMYLRRMYMPLKNYKDLEKEFLVNYWNQDKDILGVTHFGDLVPEVIWLDPEYEQMLQELITIRIRYKLDKHQGRRPDEAIKEEILRKKEVLRIRAEKEIKSRLVALRRYLRSPAKDPHLSLEEIFRHRESPMARVADPVKRLIRKVRTIRKDSKNPPAL</sequence>
<dbReference type="PANTHER" id="PTHR23077">
    <property type="entry name" value="AAA-FAMILY ATPASE"/>
    <property type="match status" value="1"/>
</dbReference>
<proteinExistence type="inferred from homology"/>
<protein>
    <recommendedName>
        <fullName evidence="2">AAA+ ATPase domain-containing protein</fullName>
    </recommendedName>
</protein>
<dbReference type="AlphaFoldDB" id="A0A5K7YY36"/>
<dbReference type="InterPro" id="IPR020568">
    <property type="entry name" value="Ribosomal_Su5_D2-typ_SF"/>
</dbReference>
<dbReference type="Gene3D" id="3.30.230.10">
    <property type="match status" value="1"/>
</dbReference>
<dbReference type="GO" id="GO:0004252">
    <property type="term" value="F:serine-type endopeptidase activity"/>
    <property type="evidence" value="ECO:0007669"/>
    <property type="project" value="InterPro"/>
</dbReference>